<dbReference type="EMBL" id="GBRH01221032">
    <property type="protein sequence ID" value="JAD76863.1"/>
    <property type="molecule type" value="Transcribed_RNA"/>
</dbReference>
<accession>A0A0A9CQZ3</accession>
<sequence>MMAASLVYAYSPSCYTIMNHDFLVGSLHSCALRHHVLHVLTEPSKPNHHPTLPVTEVTGQRFVDRRGQLLFRFGCTYCQHREELFWLSQDTDTAGISLAKASTQTLELLCLRLPCPILLCCSYLYCSTTW</sequence>
<dbReference type="AlphaFoldDB" id="A0A0A9CQZ3"/>
<reference evidence="1" key="1">
    <citation type="submission" date="2014-09" db="EMBL/GenBank/DDBJ databases">
        <authorList>
            <person name="Magalhaes I.L.F."/>
            <person name="Oliveira U."/>
            <person name="Santos F.R."/>
            <person name="Vidigal T.H.D.A."/>
            <person name="Brescovit A.D."/>
            <person name="Santos A.J."/>
        </authorList>
    </citation>
    <scope>NUCLEOTIDE SEQUENCE</scope>
    <source>
        <tissue evidence="1">Shoot tissue taken approximately 20 cm above the soil surface</tissue>
    </source>
</reference>
<evidence type="ECO:0000313" key="1">
    <source>
        <dbReference type="EMBL" id="JAD76863.1"/>
    </source>
</evidence>
<name>A0A0A9CQZ3_ARUDO</name>
<protein>
    <submittedName>
        <fullName evidence="1">Uncharacterized protein</fullName>
    </submittedName>
</protein>
<organism evidence="1">
    <name type="scientific">Arundo donax</name>
    <name type="common">Giant reed</name>
    <name type="synonym">Donax arundinaceus</name>
    <dbReference type="NCBI Taxonomy" id="35708"/>
    <lineage>
        <taxon>Eukaryota</taxon>
        <taxon>Viridiplantae</taxon>
        <taxon>Streptophyta</taxon>
        <taxon>Embryophyta</taxon>
        <taxon>Tracheophyta</taxon>
        <taxon>Spermatophyta</taxon>
        <taxon>Magnoliopsida</taxon>
        <taxon>Liliopsida</taxon>
        <taxon>Poales</taxon>
        <taxon>Poaceae</taxon>
        <taxon>PACMAD clade</taxon>
        <taxon>Arundinoideae</taxon>
        <taxon>Arundineae</taxon>
        <taxon>Arundo</taxon>
    </lineage>
</organism>
<reference evidence="1" key="2">
    <citation type="journal article" date="2015" name="Data Brief">
        <title>Shoot transcriptome of the giant reed, Arundo donax.</title>
        <authorList>
            <person name="Barrero R.A."/>
            <person name="Guerrero F.D."/>
            <person name="Moolhuijzen P."/>
            <person name="Goolsby J.A."/>
            <person name="Tidwell J."/>
            <person name="Bellgard S.E."/>
            <person name="Bellgard M.I."/>
        </authorList>
    </citation>
    <scope>NUCLEOTIDE SEQUENCE</scope>
    <source>
        <tissue evidence="1">Shoot tissue taken approximately 20 cm above the soil surface</tissue>
    </source>
</reference>
<proteinExistence type="predicted"/>